<reference evidence="1" key="1">
    <citation type="submission" date="2020-11" db="EMBL/GenBank/DDBJ databases">
        <authorList>
            <consortium name="DOE Joint Genome Institute"/>
            <person name="Ahrendt S."/>
            <person name="Riley R."/>
            <person name="Andreopoulos W."/>
            <person name="Labutti K."/>
            <person name="Pangilinan J."/>
            <person name="Ruiz-Duenas F.J."/>
            <person name="Barrasa J.M."/>
            <person name="Sanchez-Garcia M."/>
            <person name="Camarero S."/>
            <person name="Miyauchi S."/>
            <person name="Serrano A."/>
            <person name="Linde D."/>
            <person name="Babiker R."/>
            <person name="Drula E."/>
            <person name="Ayuso-Fernandez I."/>
            <person name="Pacheco R."/>
            <person name="Padilla G."/>
            <person name="Ferreira P."/>
            <person name="Barriuso J."/>
            <person name="Kellner H."/>
            <person name="Castanera R."/>
            <person name="Alfaro M."/>
            <person name="Ramirez L."/>
            <person name="Pisabarro A.G."/>
            <person name="Kuo A."/>
            <person name="Tritt A."/>
            <person name="Lipzen A."/>
            <person name="He G."/>
            <person name="Yan M."/>
            <person name="Ng V."/>
            <person name="Cullen D."/>
            <person name="Martin F."/>
            <person name="Rosso M.-N."/>
            <person name="Henrissat B."/>
            <person name="Hibbett D."/>
            <person name="Martinez A.T."/>
            <person name="Grigoriev I.V."/>
        </authorList>
    </citation>
    <scope>NUCLEOTIDE SEQUENCE</scope>
    <source>
        <strain evidence="1">ATCC 90797</strain>
    </source>
</reference>
<dbReference type="Proteomes" id="UP000807025">
    <property type="component" value="Unassembled WGS sequence"/>
</dbReference>
<gene>
    <name evidence="1" type="ORF">BDN71DRAFT_224680</name>
</gene>
<evidence type="ECO:0000313" key="1">
    <source>
        <dbReference type="EMBL" id="KAF9499213.1"/>
    </source>
</evidence>
<dbReference type="AlphaFoldDB" id="A0A9P6A586"/>
<proteinExistence type="predicted"/>
<comment type="caution">
    <text evidence="1">The sequence shown here is derived from an EMBL/GenBank/DDBJ whole genome shotgun (WGS) entry which is preliminary data.</text>
</comment>
<sequence>MFQRQSADHSLVRSTKVSARRLCNRCRQTGTQSGMQILQSRFVIPRSNTSSSTYSARWGAVKWRNSRRGRDRASAEMTSLRKRLRWQISVHARHTGEQALDREFAPSGAPTALTIIIFNRAGTSCNEINIEEHYTSSATTTELLRQCVQTPNLRIKFSCFRLLSNLLRPCDR</sequence>
<evidence type="ECO:0000313" key="2">
    <source>
        <dbReference type="Proteomes" id="UP000807025"/>
    </source>
</evidence>
<name>A0A9P6A586_PLEER</name>
<protein>
    <submittedName>
        <fullName evidence="1">Uncharacterized protein</fullName>
    </submittedName>
</protein>
<dbReference type="EMBL" id="MU154533">
    <property type="protein sequence ID" value="KAF9499213.1"/>
    <property type="molecule type" value="Genomic_DNA"/>
</dbReference>
<accession>A0A9P6A586</accession>
<keyword evidence="2" id="KW-1185">Reference proteome</keyword>
<organism evidence="1 2">
    <name type="scientific">Pleurotus eryngii</name>
    <name type="common">Boletus of the steppes</name>
    <dbReference type="NCBI Taxonomy" id="5323"/>
    <lineage>
        <taxon>Eukaryota</taxon>
        <taxon>Fungi</taxon>
        <taxon>Dikarya</taxon>
        <taxon>Basidiomycota</taxon>
        <taxon>Agaricomycotina</taxon>
        <taxon>Agaricomycetes</taxon>
        <taxon>Agaricomycetidae</taxon>
        <taxon>Agaricales</taxon>
        <taxon>Pleurotineae</taxon>
        <taxon>Pleurotaceae</taxon>
        <taxon>Pleurotus</taxon>
    </lineage>
</organism>